<evidence type="ECO:0000313" key="1">
    <source>
        <dbReference type="EMBL" id="SVE10791.1"/>
    </source>
</evidence>
<proteinExistence type="predicted"/>
<organism evidence="1">
    <name type="scientific">marine metagenome</name>
    <dbReference type="NCBI Taxonomy" id="408172"/>
    <lineage>
        <taxon>unclassified sequences</taxon>
        <taxon>metagenomes</taxon>
        <taxon>ecological metagenomes</taxon>
    </lineage>
</organism>
<dbReference type="EMBL" id="UINC01194620">
    <property type="protein sequence ID" value="SVE10791.1"/>
    <property type="molecule type" value="Genomic_DNA"/>
</dbReference>
<gene>
    <name evidence="1" type="ORF">METZ01_LOCUS463645</name>
</gene>
<sequence length="134" mass="15104">MIFISPFDLPDGLKDKDNVLLVKSLGSVPRCVQIGVPKCNSELFFLTVDDCHFAEDSLDLSLDKFFEACGPKDAMAVIYGEGGNLMESKYWEVKTHGDFRLPGIDQSWKIANQCIMHKSYFVELGGFDCESFEY</sequence>
<feature type="non-terminal residue" evidence="1">
    <location>
        <position position="134"/>
    </location>
</feature>
<accession>A0A383AT56</accession>
<reference evidence="1" key="1">
    <citation type="submission" date="2018-05" db="EMBL/GenBank/DDBJ databases">
        <authorList>
            <person name="Lanie J.A."/>
            <person name="Ng W.-L."/>
            <person name="Kazmierczak K.M."/>
            <person name="Andrzejewski T.M."/>
            <person name="Davidsen T.M."/>
            <person name="Wayne K.J."/>
            <person name="Tettelin H."/>
            <person name="Glass J.I."/>
            <person name="Rusch D."/>
            <person name="Podicherti R."/>
            <person name="Tsui H.-C.T."/>
            <person name="Winkler M.E."/>
        </authorList>
    </citation>
    <scope>NUCLEOTIDE SEQUENCE</scope>
</reference>
<dbReference type="AlphaFoldDB" id="A0A383AT56"/>
<name>A0A383AT56_9ZZZZ</name>
<protein>
    <submittedName>
        <fullName evidence="1">Uncharacterized protein</fullName>
    </submittedName>
</protein>